<feature type="binding site" description="in other chain" evidence="5">
    <location>
        <begin position="87"/>
        <end position="90"/>
    </location>
    <ligand>
        <name>phosphate</name>
        <dbReference type="ChEBI" id="CHEBI:43474"/>
        <note>ligand shared between dimeric partners</note>
    </ligand>
</feature>
<comment type="catalytic activity">
    <reaction evidence="5">
        <text>a purine 2'-deoxy-D-ribonucleoside + phosphate = a purine nucleobase + 2-deoxy-alpha-D-ribose 1-phosphate</text>
        <dbReference type="Rhea" id="RHEA:36431"/>
        <dbReference type="ChEBI" id="CHEBI:26386"/>
        <dbReference type="ChEBI" id="CHEBI:43474"/>
        <dbReference type="ChEBI" id="CHEBI:57259"/>
        <dbReference type="ChEBI" id="CHEBI:142361"/>
        <dbReference type="EC" id="2.4.2.1"/>
    </reaction>
</comment>
<dbReference type="NCBIfam" id="NF009914">
    <property type="entry name" value="PRK13374.1"/>
    <property type="match status" value="1"/>
</dbReference>
<comment type="subunit">
    <text evidence="5">Homohexamer; trimer of homodimers.</text>
</comment>
<feature type="binding site" description="in other chain" evidence="5">
    <location>
        <position position="20"/>
    </location>
    <ligand>
        <name>phosphate</name>
        <dbReference type="ChEBI" id="CHEBI:43474"/>
        <note>ligand shared between dimeric partners</note>
    </ligand>
</feature>
<dbReference type="Gene3D" id="3.40.50.1580">
    <property type="entry name" value="Nucleoside phosphorylase domain"/>
    <property type="match status" value="1"/>
</dbReference>
<evidence type="ECO:0000259" key="6">
    <source>
        <dbReference type="Pfam" id="PF01048"/>
    </source>
</evidence>
<feature type="active site" description="Proton donor" evidence="5">
    <location>
        <position position="204"/>
    </location>
</feature>
<evidence type="ECO:0000313" key="7">
    <source>
        <dbReference type="EMBL" id="KIL40514.1"/>
    </source>
</evidence>
<dbReference type="RefSeq" id="WP_041048009.1">
    <property type="nucleotide sequence ID" value="NZ_JXAK01000020.1"/>
</dbReference>
<dbReference type="Pfam" id="PF01048">
    <property type="entry name" value="PNP_UDP_1"/>
    <property type="match status" value="1"/>
</dbReference>
<comment type="catalytic activity">
    <reaction evidence="5">
        <text>a purine D-ribonucleoside + phosphate = a purine nucleobase + alpha-D-ribose 1-phosphate</text>
        <dbReference type="Rhea" id="RHEA:19805"/>
        <dbReference type="ChEBI" id="CHEBI:26386"/>
        <dbReference type="ChEBI" id="CHEBI:43474"/>
        <dbReference type="ChEBI" id="CHEBI:57720"/>
        <dbReference type="ChEBI" id="CHEBI:142355"/>
        <dbReference type="EC" id="2.4.2.1"/>
    </reaction>
</comment>
<feature type="binding site" description="in other chain" evidence="5">
    <location>
        <position position="24"/>
    </location>
    <ligand>
        <name>phosphate</name>
        <dbReference type="ChEBI" id="CHEBI:43474"/>
        <note>ligand shared between dimeric partners</note>
    </ligand>
</feature>
<comment type="catalytic activity">
    <reaction evidence="4">
        <text>uridine + phosphate = alpha-D-ribose 1-phosphate + uracil</text>
        <dbReference type="Rhea" id="RHEA:24388"/>
        <dbReference type="ChEBI" id="CHEBI:16704"/>
        <dbReference type="ChEBI" id="CHEBI:17568"/>
        <dbReference type="ChEBI" id="CHEBI:43474"/>
        <dbReference type="ChEBI" id="CHEBI:57720"/>
        <dbReference type="EC" id="2.4.2.3"/>
    </reaction>
</comment>
<organism evidence="7 8">
    <name type="scientific">Gordoniibacillus kamchatkensis</name>
    <dbReference type="NCBI Taxonomy" id="1590651"/>
    <lineage>
        <taxon>Bacteria</taxon>
        <taxon>Bacillati</taxon>
        <taxon>Bacillota</taxon>
        <taxon>Bacilli</taxon>
        <taxon>Bacillales</taxon>
        <taxon>Paenibacillaceae</taxon>
        <taxon>Gordoniibacillus</taxon>
    </lineage>
</organism>
<evidence type="ECO:0000256" key="1">
    <source>
        <dbReference type="ARBA" id="ARBA00010456"/>
    </source>
</evidence>
<dbReference type="NCBIfam" id="TIGR00107">
    <property type="entry name" value="deoD"/>
    <property type="match status" value="1"/>
</dbReference>
<evidence type="ECO:0000256" key="4">
    <source>
        <dbReference type="ARBA" id="ARBA00048447"/>
    </source>
</evidence>
<feature type="domain" description="Nucleoside phosphorylase" evidence="6">
    <location>
        <begin position="16"/>
        <end position="228"/>
    </location>
</feature>
<dbReference type="CDD" id="cd09006">
    <property type="entry name" value="PNP_EcPNPI-like"/>
    <property type="match status" value="1"/>
</dbReference>
<keyword evidence="2 5" id="KW-0328">Glycosyltransferase</keyword>
<dbReference type="PANTHER" id="PTHR43691">
    <property type="entry name" value="URIDINE PHOSPHORYLASE"/>
    <property type="match status" value="1"/>
</dbReference>
<evidence type="ECO:0000256" key="5">
    <source>
        <dbReference type="HAMAP-Rule" id="MF_01627"/>
    </source>
</evidence>
<comment type="caution">
    <text evidence="7">The sequence shown here is derived from an EMBL/GenBank/DDBJ whole genome shotgun (WGS) entry which is preliminary data.</text>
</comment>
<comment type="function">
    <text evidence="5">Catalyzes the reversible phosphorolytic breakdown of the N-glycosidic bond in the beta-(deoxy)ribonucleoside molecules, with the formation of the corresponding free purine bases and pentose-1-phosphate.</text>
</comment>
<dbReference type="PROSITE" id="PS01232">
    <property type="entry name" value="PNP_UDP_1"/>
    <property type="match status" value="1"/>
</dbReference>
<feature type="binding site" evidence="5">
    <location>
        <position position="43"/>
    </location>
    <ligand>
        <name>phosphate</name>
        <dbReference type="ChEBI" id="CHEBI:43474"/>
        <note>ligand shared between dimeric partners</note>
    </ligand>
</feature>
<sequence>MSVHIGAKRGDIAETILLPGDPLRAKFIAETYLTDVNCYNNVRGMLGFTGTYNGKRISVQGTGMGVPSISIYVNELISEYGVKNLFRVGTCGAMQEHVRVRDVILAQASCTDSGMNRNIFGGFDFAPIASFQLLKEAYDRGTAKGLKLHVGNIFTSDMFYRDDKSIVQKLMDYGVLGVEMETAALYTIAAKYGVSALTVLTVSDHLLTGEETTAEERQTTFKEMMEVALETAISLQ</sequence>
<keyword evidence="8" id="KW-1185">Reference proteome</keyword>
<dbReference type="NCBIfam" id="NF004489">
    <property type="entry name" value="PRK05819.1"/>
    <property type="match status" value="1"/>
</dbReference>
<dbReference type="InterPro" id="IPR035994">
    <property type="entry name" value="Nucleoside_phosphorylase_sf"/>
</dbReference>
<feature type="binding site" evidence="5">
    <location>
        <position position="4"/>
    </location>
    <ligand>
        <name>a purine D-ribonucleoside</name>
        <dbReference type="ChEBI" id="CHEBI:142355"/>
        <note>ligand shared between dimeric partners</note>
    </ligand>
</feature>
<dbReference type="EC" id="2.4.2.1" evidence="5"/>
<keyword evidence="3 5" id="KW-0808">Transferase</keyword>
<feature type="binding site" description="in other chain" evidence="5">
    <location>
        <begin position="179"/>
        <end position="181"/>
    </location>
    <ligand>
        <name>a purine D-ribonucleoside</name>
        <dbReference type="ChEBI" id="CHEBI:142355"/>
        <note>ligand shared between dimeric partners</note>
    </ligand>
</feature>
<feature type="site" description="Important for catalytic activity" evidence="5">
    <location>
        <position position="217"/>
    </location>
</feature>
<evidence type="ECO:0000313" key="8">
    <source>
        <dbReference type="Proteomes" id="UP000031967"/>
    </source>
</evidence>
<dbReference type="Proteomes" id="UP000031967">
    <property type="component" value="Unassembled WGS sequence"/>
</dbReference>
<gene>
    <name evidence="5" type="primary">deoD</name>
    <name evidence="7" type="ORF">SD70_13200</name>
</gene>
<evidence type="ECO:0000256" key="3">
    <source>
        <dbReference type="ARBA" id="ARBA00022679"/>
    </source>
</evidence>
<accession>A0ABR5AHI6</accession>
<dbReference type="EMBL" id="JXAK01000020">
    <property type="protein sequence ID" value="KIL40514.1"/>
    <property type="molecule type" value="Genomic_DNA"/>
</dbReference>
<name>A0ABR5AHI6_9BACL</name>
<protein>
    <recommendedName>
        <fullName evidence="5">Purine nucleoside phosphorylase DeoD-type</fullName>
        <shortName evidence="5">PNP</shortName>
        <ecNumber evidence="5">2.4.2.1</ecNumber>
    </recommendedName>
</protein>
<feature type="binding site" description="in other chain" evidence="5">
    <location>
        <begin position="203"/>
        <end position="204"/>
    </location>
    <ligand>
        <name>a purine D-ribonucleoside</name>
        <dbReference type="ChEBI" id="CHEBI:142355"/>
        <note>ligand shared between dimeric partners</note>
    </ligand>
</feature>
<reference evidence="7 8" key="1">
    <citation type="submission" date="2014-12" db="EMBL/GenBank/DDBJ databases">
        <title>Draft genome sequence of Paenibacillus kamchatkensis strain B-2647.</title>
        <authorList>
            <person name="Karlyshev A.V."/>
            <person name="Kudryashova E.B."/>
        </authorList>
    </citation>
    <scope>NUCLEOTIDE SEQUENCE [LARGE SCALE GENOMIC DNA]</scope>
    <source>
        <strain evidence="7 8">VKM B-2647</strain>
    </source>
</reference>
<dbReference type="InterPro" id="IPR000845">
    <property type="entry name" value="Nucleoside_phosphorylase_d"/>
</dbReference>
<evidence type="ECO:0000256" key="2">
    <source>
        <dbReference type="ARBA" id="ARBA00022676"/>
    </source>
</evidence>
<dbReference type="PANTHER" id="PTHR43691:SF11">
    <property type="entry name" value="FI09636P-RELATED"/>
    <property type="match status" value="1"/>
</dbReference>
<proteinExistence type="inferred from homology"/>
<comment type="similarity">
    <text evidence="1 5">Belongs to the PNP/UDP phosphorylase family.</text>
</comment>
<dbReference type="HAMAP" id="MF_01627">
    <property type="entry name" value="Pur_nucleosid_phosp"/>
    <property type="match status" value="1"/>
</dbReference>
<dbReference type="InterPro" id="IPR018016">
    <property type="entry name" value="Nucleoside_phosphorylase_CS"/>
</dbReference>
<dbReference type="InterPro" id="IPR004402">
    <property type="entry name" value="DeoD-type"/>
</dbReference>
<dbReference type="SUPFAM" id="SSF53167">
    <property type="entry name" value="Purine and uridine phosphorylases"/>
    <property type="match status" value="1"/>
</dbReference>